<accession>A0A4C1Z8E9</accession>
<dbReference type="EMBL" id="BGZK01001591">
    <property type="protein sequence ID" value="GBP82875.1"/>
    <property type="molecule type" value="Genomic_DNA"/>
</dbReference>
<keyword evidence="2" id="KW-1185">Reference proteome</keyword>
<reference evidence="1 2" key="1">
    <citation type="journal article" date="2019" name="Commun. Biol.">
        <title>The bagworm genome reveals a unique fibroin gene that provides high tensile strength.</title>
        <authorList>
            <person name="Kono N."/>
            <person name="Nakamura H."/>
            <person name="Ohtoshi R."/>
            <person name="Tomita M."/>
            <person name="Numata K."/>
            <person name="Arakawa K."/>
        </authorList>
    </citation>
    <scope>NUCLEOTIDE SEQUENCE [LARGE SCALE GENOMIC DNA]</scope>
</reference>
<dbReference type="Proteomes" id="UP000299102">
    <property type="component" value="Unassembled WGS sequence"/>
</dbReference>
<protein>
    <submittedName>
        <fullName evidence="1">Uncharacterized protein</fullName>
    </submittedName>
</protein>
<evidence type="ECO:0000313" key="2">
    <source>
        <dbReference type="Proteomes" id="UP000299102"/>
    </source>
</evidence>
<evidence type="ECO:0000313" key="1">
    <source>
        <dbReference type="EMBL" id="GBP82875.1"/>
    </source>
</evidence>
<dbReference type="AlphaFoldDB" id="A0A4C1Z8E9"/>
<name>A0A4C1Z8E9_EUMVA</name>
<gene>
    <name evidence="1" type="ORF">EVAR_55426_1</name>
</gene>
<sequence>MTSSAEGAPNCQKSEVPRRCVYGFQGLKIGLQCLESRQCLAGDLFLLYETSVRSQLRPRAFIYFTELTSGKRACGRLERTTFHWLFQLNYATK</sequence>
<comment type="caution">
    <text evidence="1">The sequence shown here is derived from an EMBL/GenBank/DDBJ whole genome shotgun (WGS) entry which is preliminary data.</text>
</comment>
<organism evidence="1 2">
    <name type="scientific">Eumeta variegata</name>
    <name type="common">Bagworm moth</name>
    <name type="synonym">Eumeta japonica</name>
    <dbReference type="NCBI Taxonomy" id="151549"/>
    <lineage>
        <taxon>Eukaryota</taxon>
        <taxon>Metazoa</taxon>
        <taxon>Ecdysozoa</taxon>
        <taxon>Arthropoda</taxon>
        <taxon>Hexapoda</taxon>
        <taxon>Insecta</taxon>
        <taxon>Pterygota</taxon>
        <taxon>Neoptera</taxon>
        <taxon>Endopterygota</taxon>
        <taxon>Lepidoptera</taxon>
        <taxon>Glossata</taxon>
        <taxon>Ditrysia</taxon>
        <taxon>Tineoidea</taxon>
        <taxon>Psychidae</taxon>
        <taxon>Oiketicinae</taxon>
        <taxon>Eumeta</taxon>
    </lineage>
</organism>
<proteinExistence type="predicted"/>